<reference evidence="4" key="1">
    <citation type="submission" date="2023-06" db="EMBL/GenBank/DDBJ databases">
        <title>Survivors Of The Sea: Transcriptome response of Skeletonema marinoi to long-term dormancy.</title>
        <authorList>
            <person name="Pinder M.I.M."/>
            <person name="Kourtchenko O."/>
            <person name="Robertson E.K."/>
            <person name="Larsson T."/>
            <person name="Maumus F."/>
            <person name="Osuna-Cruz C.M."/>
            <person name="Vancaester E."/>
            <person name="Stenow R."/>
            <person name="Vandepoele K."/>
            <person name="Ploug H."/>
            <person name="Bruchert V."/>
            <person name="Godhe A."/>
            <person name="Topel M."/>
        </authorList>
    </citation>
    <scope>NUCLEOTIDE SEQUENCE</scope>
    <source>
        <strain evidence="4">R05AC</strain>
    </source>
</reference>
<evidence type="ECO:0000256" key="1">
    <source>
        <dbReference type="SAM" id="Coils"/>
    </source>
</evidence>
<organism evidence="4 5">
    <name type="scientific">Skeletonema marinoi</name>
    <dbReference type="NCBI Taxonomy" id="267567"/>
    <lineage>
        <taxon>Eukaryota</taxon>
        <taxon>Sar</taxon>
        <taxon>Stramenopiles</taxon>
        <taxon>Ochrophyta</taxon>
        <taxon>Bacillariophyta</taxon>
        <taxon>Coscinodiscophyceae</taxon>
        <taxon>Thalassiosirophycidae</taxon>
        <taxon>Thalassiosirales</taxon>
        <taxon>Skeletonemataceae</taxon>
        <taxon>Skeletonema</taxon>
        <taxon>Skeletonema marinoi-dohrnii complex</taxon>
    </lineage>
</organism>
<feature type="compositionally biased region" description="Basic and acidic residues" evidence="2">
    <location>
        <begin position="1662"/>
        <end position="1694"/>
    </location>
</feature>
<feature type="compositionally biased region" description="Basic and acidic residues" evidence="2">
    <location>
        <begin position="317"/>
        <end position="327"/>
    </location>
</feature>
<dbReference type="GO" id="GO:0006606">
    <property type="term" value="P:protein import into nucleus"/>
    <property type="evidence" value="ECO:0007669"/>
    <property type="project" value="InterPro"/>
</dbReference>
<dbReference type="GO" id="GO:0005643">
    <property type="term" value="C:nuclear pore"/>
    <property type="evidence" value="ECO:0007669"/>
    <property type="project" value="TreeGrafter"/>
</dbReference>
<comment type="caution">
    <text evidence="4">The sequence shown here is derived from an EMBL/GenBank/DDBJ whole genome shotgun (WGS) entry which is preliminary data.</text>
</comment>
<feature type="compositionally biased region" description="Basic and acidic residues" evidence="2">
    <location>
        <begin position="1802"/>
        <end position="1835"/>
    </location>
</feature>
<feature type="compositionally biased region" description="Acidic residues" evidence="2">
    <location>
        <begin position="1844"/>
        <end position="1854"/>
    </location>
</feature>
<feature type="compositionally biased region" description="Polar residues" evidence="2">
    <location>
        <begin position="2076"/>
        <end position="2096"/>
    </location>
</feature>
<feature type="region of interest" description="Disordered" evidence="2">
    <location>
        <begin position="1658"/>
        <end position="1857"/>
    </location>
</feature>
<feature type="region of interest" description="Disordered" evidence="2">
    <location>
        <begin position="206"/>
        <end position="232"/>
    </location>
</feature>
<feature type="compositionally biased region" description="Acidic residues" evidence="2">
    <location>
        <begin position="39"/>
        <end position="52"/>
    </location>
</feature>
<feature type="compositionally biased region" description="Basic and acidic residues" evidence="2">
    <location>
        <begin position="1751"/>
        <end position="1764"/>
    </location>
</feature>
<dbReference type="InterPro" id="IPR012929">
    <property type="entry name" value="Nucleoprot-TPR/MLP1-2_dom"/>
</dbReference>
<dbReference type="Pfam" id="PF07926">
    <property type="entry name" value="TPR_MLP1_2"/>
    <property type="match status" value="1"/>
</dbReference>
<feature type="region of interest" description="Disordered" evidence="2">
    <location>
        <begin position="2009"/>
        <end position="2149"/>
    </location>
</feature>
<dbReference type="Gene3D" id="1.20.5.340">
    <property type="match status" value="1"/>
</dbReference>
<dbReference type="Proteomes" id="UP001224775">
    <property type="component" value="Unassembled WGS sequence"/>
</dbReference>
<dbReference type="GO" id="GO:0017056">
    <property type="term" value="F:structural constituent of nuclear pore"/>
    <property type="evidence" value="ECO:0007669"/>
    <property type="project" value="TreeGrafter"/>
</dbReference>
<feature type="region of interest" description="Disordered" evidence="2">
    <location>
        <begin position="1895"/>
        <end position="1915"/>
    </location>
</feature>
<feature type="compositionally biased region" description="Basic and acidic residues" evidence="2">
    <location>
        <begin position="1628"/>
        <end position="1640"/>
    </location>
</feature>
<proteinExistence type="predicted"/>
<protein>
    <submittedName>
        <fullName evidence="4">Nucleoporin TPR</fullName>
    </submittedName>
</protein>
<name>A0AAD9D9R2_9STRA</name>
<feature type="coiled-coil region" evidence="1">
    <location>
        <begin position="974"/>
        <end position="1258"/>
    </location>
</feature>
<feature type="compositionally biased region" description="Basic and acidic residues" evidence="2">
    <location>
        <begin position="2219"/>
        <end position="2233"/>
    </location>
</feature>
<feature type="region of interest" description="Disordered" evidence="2">
    <location>
        <begin position="1936"/>
        <end position="1993"/>
    </location>
</feature>
<feature type="compositionally biased region" description="Polar residues" evidence="2">
    <location>
        <begin position="1707"/>
        <end position="1726"/>
    </location>
</feature>
<dbReference type="Gene3D" id="1.10.287.1490">
    <property type="match status" value="1"/>
</dbReference>
<evidence type="ECO:0000256" key="2">
    <source>
        <dbReference type="SAM" id="MobiDB-lite"/>
    </source>
</evidence>
<feature type="region of interest" description="Disordered" evidence="2">
    <location>
        <begin position="21"/>
        <end position="52"/>
    </location>
</feature>
<evidence type="ECO:0000313" key="4">
    <source>
        <dbReference type="EMBL" id="KAK1738104.1"/>
    </source>
</evidence>
<feature type="compositionally biased region" description="Acidic residues" evidence="2">
    <location>
        <begin position="206"/>
        <end position="216"/>
    </location>
</feature>
<feature type="coiled-coil region" evidence="1">
    <location>
        <begin position="623"/>
        <end position="794"/>
    </location>
</feature>
<gene>
    <name evidence="4" type="ORF">QTG54_011398</name>
</gene>
<feature type="compositionally biased region" description="Low complexity" evidence="2">
    <location>
        <begin position="2116"/>
        <end position="2128"/>
    </location>
</feature>
<dbReference type="EMBL" id="JATAAI010000022">
    <property type="protein sequence ID" value="KAK1738104.1"/>
    <property type="molecule type" value="Genomic_DNA"/>
</dbReference>
<dbReference type="PANTHER" id="PTHR18898:SF2">
    <property type="entry name" value="NUCLEOPROTEIN TPR"/>
    <property type="match status" value="1"/>
</dbReference>
<evidence type="ECO:0000313" key="5">
    <source>
        <dbReference type="Proteomes" id="UP001224775"/>
    </source>
</evidence>
<feature type="region of interest" description="Disordered" evidence="2">
    <location>
        <begin position="1605"/>
        <end position="1641"/>
    </location>
</feature>
<feature type="region of interest" description="Disordered" evidence="2">
    <location>
        <begin position="107"/>
        <end position="157"/>
    </location>
</feature>
<feature type="coiled-coil region" evidence="1">
    <location>
        <begin position="408"/>
        <end position="574"/>
    </location>
</feature>
<dbReference type="GO" id="GO:0006406">
    <property type="term" value="P:mRNA export from nucleus"/>
    <property type="evidence" value="ECO:0007669"/>
    <property type="project" value="TreeGrafter"/>
</dbReference>
<feature type="coiled-coil region" evidence="1">
    <location>
        <begin position="1378"/>
        <end position="1467"/>
    </location>
</feature>
<feature type="compositionally biased region" description="Basic and acidic residues" evidence="2">
    <location>
        <begin position="1936"/>
        <end position="1991"/>
    </location>
</feature>
<accession>A0AAD9D9R2</accession>
<feature type="compositionally biased region" description="Basic residues" evidence="2">
    <location>
        <begin position="1765"/>
        <end position="1775"/>
    </location>
</feature>
<keyword evidence="5" id="KW-1185">Reference proteome</keyword>
<evidence type="ECO:0000259" key="3">
    <source>
        <dbReference type="Pfam" id="PF07926"/>
    </source>
</evidence>
<keyword evidence="1" id="KW-0175">Coiled coil</keyword>
<sequence>MDESSPRKDAAESLMDLVGAPAGDHAKMAVDNNNNNDVEMNDNNDGEDSDPVAEVVIDDESTTPQKAAVATTTTPKLAGFADAKKTTTTNMFGGESSFGIGIQSSPSTKSLVWGAPPSFGKPATNVGTATTTTTTAVDEASKKRNTTNNDDGEDSDGKIIATPAAEAIIAAAMGGANTNNLAVKVVLTEEGADDDDDDDVIIVDEGGDAMEDEEGEKEGGNASDDDDDEDDPAVKAALDEARKLNKDALLSTLESKYTTLQKERDDLLSQLATRDGQVSKHAAECTKLSSEVDQLKSQLQARNDSQSKLQSNIQSEKNSRGEMERKLQYSQERIDRIEQESDNLRKEISRLTKSNNDYTSLLNNIQSEHSKSTGDVIPLRLQTKRLETELQSMTSHSNYLDKELASRNDDIAKMKREHSSEVRELRNELDNIRLALEESQRDNVSARRMAERSSAELDKVTKKLYDKENEFVEQKELLERDLIKERELIALKEQRMVLAEDQRKAAVREVEELRKLAKEAAMEAATHVDGIQSRLDADIENAVKEVREADQEKIEQLEQRLLTAEEAKRRIEEDILNKSTPLRRRRRIEGGEAPLAITAGAGGDVSMLEDDGPLSLTDIYTRLAETEDDLRAEQHENKKLKILIERIHRDVAAKTPIFHQKQLELESALDELDEIKERLDYARREVTDIRADNQDLDVKRKQMEREVNGLKRENVELASQVQSLLQRRAAESGDVITFCDIQTIQTQNQELVRQHNSMREKIEEMESQDNKVELDQLRTEIVSLREEREKQSNLVAGIVHQRDLYRALVAKNDASSIDNGADQLALADARAEQLPIIEAKNRDLTEEVTKLRADVSSFNLEKEALEGRLKCLESLNNDLTGSNQRLNGDLVAARAEAARSKIDAKHYQDRCDRLTVSLDDIKSEKDSMSAGKKQVEQLYIQTQTNLDVARSELSKKEQAHRDAISRVNRLDTDLETYKSAEHRLKTDLESLRNENARLGTLLTSVQRIEASLSAKSEGEIENLNEEVKRLRESKVDDDTKHSETVQKLEGKIVDLELSVKDLTSQKDLATLSAITANSDVSNLKVNIQELNLKLKTSEKELNAAKVKLGDVTIDTSTEEALEAKVAELTTELESTKADLVTAKERLTDYQSIAKSSEEQLAELTAASKKYKEETTSTLAKLKKSEEGQKEAVADLTKDLMAHRGEKEKAETEMKAQIDSLTVQLASAKEDATKAIARMDSLASEMKRYQMDAKNAQTNYERELALHAEARSSMRDVRSELASEQTHRETAETQLLSAQRDFKTEKASLNEAKMKLEQSVQEGKTRLDDLRSQNNLLHDQMTTLSTTVEKIQSEKESQVSGDGPAEGNVKQVSDLRELLRFKQSECTMLEADLSSAKRESERERTAAELAKKSLEEARSELKILRESNKAGIDGSKSVMELNDLRSKLKSAEEQLVLLKESNTTLREQSTKMSKQLKDVQAQLSSANAAATPSKEKIRSMEVEKASLEAEKESLSREADAWKNRVSSLVSKFNQIDPTEHAQALESIEKLKGECVSLKSLKEKAVSESTNAKGIVTKLNKELASQKASIEVFRTALEKTKKEKEELLKSSKASKATNKKITEAQNAAKKAQEEAKKAKEEVIGLNSRVDNFKKIMSKMQQGIKEAKAAEVKSKATEESLQKEIDSLKKKLSEAEKSTGGGGDEGKPTAANTTAGEAGSTSGESTRSGISKLVSKVIPTKKSKAKSKAAVASVKEDDNQADADKAASMKKKGKKRKASVPQKNAAAALSEGTDAPPQKKFAASGEKEEAAGKDDTITADKSDEVRDSEPIDVTEEKTAATQNKAEEDAEMVAEEDESAAKLKAEKEAALKAKTEAAAKQKAEQEAVVKKAKMEAIAKQKAEEEAAKQKAGEAAAAKKAEILAKRKKAREDAIVKMKADKLKAEQDAAAKKAKEEEAQKAKPDEDKKTEENAAEAAPEKSDQTAAESKQEELMKKRMLLKKKKAALVEAQKKMEATKAKADVATLTPKSPLPPVPEEKQPASKPIAFGASSTPAKPLAFGVPKTTPLQSEPDGPKPSFFVSSASAKPTFGGVSSSTSAKPTFGGVATSAAPSSFGGGAKPSSATKPAAATAAGGGSFLNLTPPGKAGATPGKFVFGKSANITLTAPTGAAPAAAAKPNPFGTSFGQAAKLGSSPFGAPFGTSPFGGGDATKKRSLDSTADEPDAKKPNTENDDTAKRSSTTADGAAKEA</sequence>
<feature type="compositionally biased region" description="Polar residues" evidence="2">
    <location>
        <begin position="301"/>
        <end position="316"/>
    </location>
</feature>
<dbReference type="PANTHER" id="PTHR18898">
    <property type="entry name" value="NUCLEOPROTEIN TPR-RELATED"/>
    <property type="match status" value="1"/>
</dbReference>
<feature type="domain" description="Nucleoprotein TPR/MLP1-2" evidence="3">
    <location>
        <begin position="1216"/>
        <end position="1342"/>
    </location>
</feature>
<feature type="region of interest" description="Disordered" evidence="2">
    <location>
        <begin position="301"/>
        <end position="327"/>
    </location>
</feature>
<feature type="region of interest" description="Disordered" evidence="2">
    <location>
        <begin position="2165"/>
        <end position="2246"/>
    </location>
</feature>